<sequence length="96" mass="10582">MTEPPRHAQSRSAFPCVYRQLCCGQMSMDVLGRVCGGVRPLHPDDTGWFNPCSFFSPPTNLASSMFGKGEGIQDTPGTKPVLERRKRACTKHGLDK</sequence>
<accession>A0AAV4UDY2</accession>
<proteinExistence type="predicted"/>
<dbReference type="EMBL" id="BPLR01012709">
    <property type="protein sequence ID" value="GIY55978.1"/>
    <property type="molecule type" value="Genomic_DNA"/>
</dbReference>
<dbReference type="Proteomes" id="UP001054945">
    <property type="component" value="Unassembled WGS sequence"/>
</dbReference>
<gene>
    <name evidence="1" type="ORF">CEXT_37581</name>
</gene>
<reference evidence="1 2" key="1">
    <citation type="submission" date="2021-06" db="EMBL/GenBank/DDBJ databases">
        <title>Caerostris extrusa draft genome.</title>
        <authorList>
            <person name="Kono N."/>
            <person name="Arakawa K."/>
        </authorList>
    </citation>
    <scope>NUCLEOTIDE SEQUENCE [LARGE SCALE GENOMIC DNA]</scope>
</reference>
<organism evidence="1 2">
    <name type="scientific">Caerostris extrusa</name>
    <name type="common">Bark spider</name>
    <name type="synonym">Caerostris bankana</name>
    <dbReference type="NCBI Taxonomy" id="172846"/>
    <lineage>
        <taxon>Eukaryota</taxon>
        <taxon>Metazoa</taxon>
        <taxon>Ecdysozoa</taxon>
        <taxon>Arthropoda</taxon>
        <taxon>Chelicerata</taxon>
        <taxon>Arachnida</taxon>
        <taxon>Araneae</taxon>
        <taxon>Araneomorphae</taxon>
        <taxon>Entelegynae</taxon>
        <taxon>Araneoidea</taxon>
        <taxon>Araneidae</taxon>
        <taxon>Caerostris</taxon>
    </lineage>
</organism>
<evidence type="ECO:0000313" key="1">
    <source>
        <dbReference type="EMBL" id="GIY55978.1"/>
    </source>
</evidence>
<dbReference type="AlphaFoldDB" id="A0AAV4UDY2"/>
<protein>
    <submittedName>
        <fullName evidence="1">Uncharacterized protein</fullName>
    </submittedName>
</protein>
<keyword evidence="2" id="KW-1185">Reference proteome</keyword>
<evidence type="ECO:0000313" key="2">
    <source>
        <dbReference type="Proteomes" id="UP001054945"/>
    </source>
</evidence>
<comment type="caution">
    <text evidence="1">The sequence shown here is derived from an EMBL/GenBank/DDBJ whole genome shotgun (WGS) entry which is preliminary data.</text>
</comment>
<name>A0AAV4UDY2_CAEEX</name>